<proteinExistence type="predicted"/>
<keyword evidence="3" id="KW-1185">Reference proteome</keyword>
<protein>
    <submittedName>
        <fullName evidence="2">Uncharacterized protein</fullName>
    </submittedName>
</protein>
<gene>
    <name evidence="2" type="ORF">PCOR1329_LOCUS82364</name>
</gene>
<organism evidence="2 3">
    <name type="scientific">Prorocentrum cordatum</name>
    <dbReference type="NCBI Taxonomy" id="2364126"/>
    <lineage>
        <taxon>Eukaryota</taxon>
        <taxon>Sar</taxon>
        <taxon>Alveolata</taxon>
        <taxon>Dinophyceae</taxon>
        <taxon>Prorocentrales</taxon>
        <taxon>Prorocentraceae</taxon>
        <taxon>Prorocentrum</taxon>
    </lineage>
</organism>
<accession>A0ABN9Y4T1</accession>
<dbReference type="EMBL" id="CAUYUJ010021837">
    <property type="protein sequence ID" value="CAK0907303.1"/>
    <property type="molecule type" value="Genomic_DNA"/>
</dbReference>
<evidence type="ECO:0000313" key="3">
    <source>
        <dbReference type="Proteomes" id="UP001189429"/>
    </source>
</evidence>
<feature type="region of interest" description="Disordered" evidence="1">
    <location>
        <begin position="1"/>
        <end position="57"/>
    </location>
</feature>
<sequence length="197" mass="21117">MTCVAASLPETKPFSAWASGHQPRGADGGESQPWRRSQPLPACEPPAPPPVPAQSEPGAARWGELARAAAADSASSAEFSEVLRARALPKGLDLARLQGALLSCVEGLYRDRVRPDVGEVQRRLRGCGWQAREAGAAAAVAARDSSLYHVVPPQETANPRRSCCATCPAGSLAGRTWTPPARWRRSWARRFTTWARA</sequence>
<evidence type="ECO:0000256" key="1">
    <source>
        <dbReference type="SAM" id="MobiDB-lite"/>
    </source>
</evidence>
<reference evidence="2" key="1">
    <citation type="submission" date="2023-10" db="EMBL/GenBank/DDBJ databases">
        <authorList>
            <person name="Chen Y."/>
            <person name="Shah S."/>
            <person name="Dougan E. K."/>
            <person name="Thang M."/>
            <person name="Chan C."/>
        </authorList>
    </citation>
    <scope>NUCLEOTIDE SEQUENCE [LARGE SCALE GENOMIC DNA]</scope>
</reference>
<feature type="compositionally biased region" description="Pro residues" evidence="1">
    <location>
        <begin position="42"/>
        <end position="52"/>
    </location>
</feature>
<evidence type="ECO:0000313" key="2">
    <source>
        <dbReference type="EMBL" id="CAK0907303.1"/>
    </source>
</evidence>
<comment type="caution">
    <text evidence="2">The sequence shown here is derived from an EMBL/GenBank/DDBJ whole genome shotgun (WGS) entry which is preliminary data.</text>
</comment>
<name>A0ABN9Y4T1_9DINO</name>
<dbReference type="Proteomes" id="UP001189429">
    <property type="component" value="Unassembled WGS sequence"/>
</dbReference>